<reference evidence="3" key="1">
    <citation type="submission" date="2022-08" db="EMBL/GenBank/DDBJ databases">
        <authorList>
            <person name="Dzunkova M."/>
            <person name="La Clair J."/>
            <person name="Tyml T."/>
            <person name="Doud D."/>
            <person name="Schulz F."/>
            <person name="Piquer S."/>
            <person name="Porcel Sanchis D."/>
            <person name="Osborn A."/>
            <person name="Robinson D."/>
            <person name="Louie K.B."/>
            <person name="Bowen B.P."/>
            <person name="Bowers R."/>
            <person name="Lee J."/>
            <person name="Arnau Llombart V."/>
            <person name="Diaz Villanueva W."/>
            <person name="Gosliner T."/>
            <person name="Northen T."/>
            <person name="Cheng J.-F."/>
            <person name="Burkart M.D."/>
            <person name="Woyke T."/>
        </authorList>
    </citation>
    <scope>NUCLEOTIDE SEQUENCE</scope>
    <source>
        <strain evidence="3">Df01</strain>
    </source>
</reference>
<dbReference type="EMBL" id="JANQAO010000003">
    <property type="protein sequence ID" value="MDM5148071.1"/>
    <property type="molecule type" value="Genomic_DNA"/>
</dbReference>
<proteinExistence type="predicted"/>
<reference evidence="3" key="2">
    <citation type="journal article" date="2023" name="Microbiome">
        <title>Synthase-selected sorting approach identifies a beta-lactone synthase in a nudibranch symbiotic bacterium.</title>
        <authorList>
            <person name="Dzunkova M."/>
            <person name="La Clair J.J."/>
            <person name="Tyml T."/>
            <person name="Doud D."/>
            <person name="Schulz F."/>
            <person name="Piquer-Esteban S."/>
            <person name="Porcel Sanchis D."/>
            <person name="Osborn A."/>
            <person name="Robinson D."/>
            <person name="Louie K.B."/>
            <person name="Bowen B.P."/>
            <person name="Bowers R.M."/>
            <person name="Lee J."/>
            <person name="Arnau V."/>
            <person name="Diaz-Villanueva W."/>
            <person name="Stepanauskas R."/>
            <person name="Gosliner T."/>
            <person name="Date S.V."/>
            <person name="Northen T.R."/>
            <person name="Cheng J.F."/>
            <person name="Burkart M.D."/>
            <person name="Woyke T."/>
        </authorList>
    </citation>
    <scope>NUCLEOTIDE SEQUENCE</scope>
    <source>
        <strain evidence="3">Df01</strain>
    </source>
</reference>
<keyword evidence="4" id="KW-1185">Reference proteome</keyword>
<evidence type="ECO:0000313" key="3">
    <source>
        <dbReference type="EMBL" id="MDM5148071.1"/>
    </source>
</evidence>
<protein>
    <submittedName>
        <fullName evidence="3">DUF4396 domain-containing protein</fullName>
    </submittedName>
</protein>
<evidence type="ECO:0000259" key="2">
    <source>
        <dbReference type="Pfam" id="PF14342"/>
    </source>
</evidence>
<feature type="transmembrane region" description="Helical" evidence="1">
    <location>
        <begin position="48"/>
        <end position="69"/>
    </location>
</feature>
<organism evidence="3 4">
    <name type="scientific">Candidatus Doriopsillibacter californiensis</name>
    <dbReference type="NCBI Taxonomy" id="2970740"/>
    <lineage>
        <taxon>Bacteria</taxon>
        <taxon>Pseudomonadati</taxon>
        <taxon>Pseudomonadota</taxon>
        <taxon>Gammaproteobacteria</taxon>
        <taxon>Candidatus Tethybacterales</taxon>
        <taxon>Candidatus Persebacteraceae</taxon>
        <taxon>Candidatus Doriopsillibacter</taxon>
    </lineage>
</organism>
<comment type="caution">
    <text evidence="3">The sequence shown here is derived from an EMBL/GenBank/DDBJ whole genome shotgun (WGS) entry which is preliminary data.</text>
</comment>
<gene>
    <name evidence="3" type="ORF">NQX30_06810</name>
</gene>
<keyword evidence="1" id="KW-1133">Transmembrane helix</keyword>
<feature type="transmembrane region" description="Helical" evidence="1">
    <location>
        <begin position="75"/>
        <end position="97"/>
    </location>
</feature>
<feature type="transmembrane region" description="Helical" evidence="1">
    <location>
        <begin position="138"/>
        <end position="157"/>
    </location>
</feature>
<feature type="transmembrane region" description="Helical" evidence="1">
    <location>
        <begin position="109"/>
        <end position="132"/>
    </location>
</feature>
<dbReference type="Pfam" id="PF14342">
    <property type="entry name" value="DUF4396"/>
    <property type="match status" value="1"/>
</dbReference>
<evidence type="ECO:0000256" key="1">
    <source>
        <dbReference type="SAM" id="Phobius"/>
    </source>
</evidence>
<accession>A0ABT7QMX5</accession>
<evidence type="ECO:0000313" key="4">
    <source>
        <dbReference type="Proteomes" id="UP001168167"/>
    </source>
</evidence>
<dbReference type="Proteomes" id="UP001168167">
    <property type="component" value="Unassembled WGS sequence"/>
</dbReference>
<keyword evidence="1" id="KW-0812">Transmembrane</keyword>
<keyword evidence="1" id="KW-0472">Membrane</keyword>
<feature type="domain" description="DUF4396" evidence="2">
    <location>
        <begin position="38"/>
        <end position="167"/>
    </location>
</feature>
<sequence>MKRTLLEEENKTLNPKRPKFVADNDSGTLSKFWCSSHTWKRSANNTKWCLIGCAIGDFGTVLFFQLCGIDWPPSWIFSLAIINGLLTSICLETVILVRRDFTLSTAFKTAMGMSFISMLAMETAMNVTDFLITGGAHLTTISVPIMLLVGFVTPWPYNYWRLKKFGKACH</sequence>
<dbReference type="InterPro" id="IPR025509">
    <property type="entry name" value="DUF4396"/>
</dbReference>
<name>A0ABT7QMX5_9GAMM</name>